<evidence type="ECO:0000256" key="11">
    <source>
        <dbReference type="ARBA" id="ARBA00023310"/>
    </source>
</evidence>
<keyword evidence="5" id="KW-0138">CF(0)</keyword>
<evidence type="ECO:0000256" key="7">
    <source>
        <dbReference type="ARBA" id="ARBA00022792"/>
    </source>
</evidence>
<feature type="coiled-coil region" evidence="13">
    <location>
        <begin position="98"/>
        <end position="125"/>
    </location>
</feature>
<evidence type="ECO:0000313" key="14">
    <source>
        <dbReference type="EMBL" id="KTW32730.1"/>
    </source>
</evidence>
<evidence type="ECO:0000256" key="6">
    <source>
        <dbReference type="ARBA" id="ARBA00022781"/>
    </source>
</evidence>
<sequence>MKSAAAKINWTKLRLCYGLNAATVSSLSEFQKRNSDAWTKVRALQEQVQNIDFNHYRSILKNHTILNEVEKDMKTFKPLKWNTDAQIKIINLFEEKALESAAKTANNVNKELTLLQETLSNIQKARPIEDLTVQDVLIACPEIEKKVEKMVENGQWSVPGYKEKFGDLTIM</sequence>
<evidence type="ECO:0000256" key="2">
    <source>
        <dbReference type="ARBA" id="ARBA00006842"/>
    </source>
</evidence>
<evidence type="ECO:0000256" key="4">
    <source>
        <dbReference type="ARBA" id="ARBA00022448"/>
    </source>
</evidence>
<keyword evidence="9 12" id="KW-0496">Mitochondrion</keyword>
<dbReference type="eggNOG" id="KOG3366">
    <property type="taxonomic scope" value="Eukaryota"/>
</dbReference>
<dbReference type="EMBL" id="LFWA01000001">
    <property type="protein sequence ID" value="KTW32730.1"/>
    <property type="molecule type" value="Genomic_DNA"/>
</dbReference>
<proteinExistence type="inferred from homology"/>
<keyword evidence="11" id="KW-0066">ATP synthesis</keyword>
<keyword evidence="8 12" id="KW-0406">Ion transport</keyword>
<accession>A0A0W4ZWJ2</accession>
<dbReference type="AlphaFoldDB" id="A0A0W4ZWJ2"/>
<dbReference type="STRING" id="1408657.A0A0W4ZWJ2"/>
<dbReference type="GO" id="GO:0005743">
    <property type="term" value="C:mitochondrial inner membrane"/>
    <property type="evidence" value="ECO:0007669"/>
    <property type="project" value="UniProtKB-SubCell"/>
</dbReference>
<evidence type="ECO:0000256" key="10">
    <source>
        <dbReference type="ARBA" id="ARBA00023136"/>
    </source>
</evidence>
<organism evidence="14 15">
    <name type="scientific">Pneumocystis jirovecii (strain RU7)</name>
    <name type="common">Human pneumocystis pneumonia agent</name>
    <dbReference type="NCBI Taxonomy" id="1408657"/>
    <lineage>
        <taxon>Eukaryota</taxon>
        <taxon>Fungi</taxon>
        <taxon>Dikarya</taxon>
        <taxon>Ascomycota</taxon>
        <taxon>Taphrinomycotina</taxon>
        <taxon>Pneumocystomycetes</taxon>
        <taxon>Pneumocystaceae</taxon>
        <taxon>Pneumocystis</taxon>
    </lineage>
</organism>
<keyword evidence="15" id="KW-1185">Reference proteome</keyword>
<comment type="subcellular location">
    <subcellularLocation>
        <location evidence="1 12">Mitochondrion inner membrane</location>
    </subcellularLocation>
</comment>
<keyword evidence="7 12" id="KW-0999">Mitochondrion inner membrane</keyword>
<dbReference type="RefSeq" id="XP_018231422.1">
    <property type="nucleotide sequence ID" value="XM_018372482.1"/>
</dbReference>
<dbReference type="GO" id="GO:0045259">
    <property type="term" value="C:proton-transporting ATP synthase complex"/>
    <property type="evidence" value="ECO:0007669"/>
    <property type="project" value="UniProtKB-KW"/>
</dbReference>
<dbReference type="Proteomes" id="UP000053447">
    <property type="component" value="Unassembled WGS sequence"/>
</dbReference>
<evidence type="ECO:0000256" key="3">
    <source>
        <dbReference type="ARBA" id="ARBA00021688"/>
    </source>
</evidence>
<reference evidence="15" key="1">
    <citation type="journal article" date="2016" name="Nat. Commun.">
        <title>Genome analysis of three Pneumocystis species reveals adaptation mechanisms to life exclusively in mammalian hosts.</title>
        <authorList>
            <person name="Ma L."/>
            <person name="Chen Z."/>
            <person name="Huang D.W."/>
            <person name="Kutty G."/>
            <person name="Ishihara M."/>
            <person name="Wang H."/>
            <person name="Abouelleil A."/>
            <person name="Bishop L."/>
            <person name="Davey E."/>
            <person name="Deng R."/>
            <person name="Deng X."/>
            <person name="Fan L."/>
            <person name="Fantoni G."/>
            <person name="Fitzgerald M."/>
            <person name="Gogineni E."/>
            <person name="Goldberg J.M."/>
            <person name="Handley G."/>
            <person name="Hu X."/>
            <person name="Huber C."/>
            <person name="Jiao X."/>
            <person name="Jones K."/>
            <person name="Levin J.Z."/>
            <person name="Liu Y."/>
            <person name="Macdonald P."/>
            <person name="Melnikov A."/>
            <person name="Raley C."/>
            <person name="Sassi M."/>
            <person name="Sherman B.T."/>
            <person name="Song X."/>
            <person name="Sykes S."/>
            <person name="Tran B."/>
            <person name="Walsh L."/>
            <person name="Xia Y."/>
            <person name="Yang J."/>
            <person name="Young S."/>
            <person name="Zeng Q."/>
            <person name="Zheng X."/>
            <person name="Stephens R."/>
            <person name="Nusbaum C."/>
            <person name="Birren B.W."/>
            <person name="Azadi P."/>
            <person name="Lempicki R.A."/>
            <person name="Cuomo C.A."/>
            <person name="Kovacs J.A."/>
        </authorList>
    </citation>
    <scope>NUCLEOTIDE SEQUENCE [LARGE SCALE GENOMIC DNA]</scope>
    <source>
        <strain evidence="15">RU7</strain>
    </source>
</reference>
<comment type="function">
    <text evidence="12">Mitochondrial membrane ATP synthase (F(1)F(0) ATP synthase or Complex V) produces ATP from ADP in the presence of a proton gradient across the membrane which is generated by electron transport complexes of the respiratory chain. F-type ATPases consist of two structural domains, F(1) - containing the extramembraneous catalytic core, and F(0) - containing the membrane proton channel, linked together by a central stalk and a peripheral stalk. During catalysis, ATP synthesis in the catalytic domain of F(1) is coupled via a rotary mechanism of the central stalk subunits to proton translocation.</text>
</comment>
<name>A0A0W4ZWJ2_PNEJ7</name>
<evidence type="ECO:0000256" key="8">
    <source>
        <dbReference type="ARBA" id="ARBA00023065"/>
    </source>
</evidence>
<comment type="caution">
    <text evidence="14">The sequence shown here is derived from an EMBL/GenBank/DDBJ whole genome shotgun (WGS) entry which is preliminary data.</text>
</comment>
<evidence type="ECO:0000256" key="9">
    <source>
        <dbReference type="ARBA" id="ARBA00023128"/>
    </source>
</evidence>
<dbReference type="InterPro" id="IPR036228">
    <property type="entry name" value="ATP_synth_F0_dsu_sf_mt"/>
</dbReference>
<dbReference type="VEuPathDB" id="FungiDB:T551_00215"/>
<comment type="similarity">
    <text evidence="2 12">Belongs to the ATPase d subunit family.</text>
</comment>
<keyword evidence="6 12" id="KW-0375">Hydrogen ion transport</keyword>
<keyword evidence="4 12" id="KW-0813">Transport</keyword>
<dbReference type="Pfam" id="PF05873">
    <property type="entry name" value="Mt_ATP-synt_D"/>
    <property type="match status" value="1"/>
</dbReference>
<evidence type="ECO:0000256" key="13">
    <source>
        <dbReference type="SAM" id="Coils"/>
    </source>
</evidence>
<dbReference type="SUPFAM" id="SSF161065">
    <property type="entry name" value="ATP synthase D chain-like"/>
    <property type="match status" value="1"/>
</dbReference>
<protein>
    <recommendedName>
        <fullName evidence="3 12">ATP synthase subunit d, mitochondrial</fullName>
    </recommendedName>
</protein>
<evidence type="ECO:0000256" key="1">
    <source>
        <dbReference type="ARBA" id="ARBA00004273"/>
    </source>
</evidence>
<keyword evidence="10 12" id="KW-0472">Membrane</keyword>
<dbReference type="PANTHER" id="PTHR12700">
    <property type="entry name" value="ATP SYNTHASE SUBUNIT D, MITOCHONDRIAL"/>
    <property type="match status" value="1"/>
</dbReference>
<dbReference type="InterPro" id="IPR008689">
    <property type="entry name" value="ATP_synth_F0_dsu_mt"/>
</dbReference>
<dbReference type="GO" id="GO:0046933">
    <property type="term" value="F:proton-transporting ATP synthase activity, rotational mechanism"/>
    <property type="evidence" value="ECO:0007669"/>
    <property type="project" value="EnsemblFungi"/>
</dbReference>
<evidence type="ECO:0000256" key="5">
    <source>
        <dbReference type="ARBA" id="ARBA00022547"/>
    </source>
</evidence>
<evidence type="ECO:0000256" key="12">
    <source>
        <dbReference type="PIRNR" id="PIRNR005514"/>
    </source>
</evidence>
<keyword evidence="13" id="KW-0175">Coiled coil</keyword>
<dbReference type="OrthoDB" id="35799at2759"/>
<dbReference type="PIRSF" id="PIRSF005514">
    <property type="entry name" value="ATPase_F0_D_mt"/>
    <property type="match status" value="1"/>
</dbReference>
<dbReference type="Gene3D" id="6.10.280.70">
    <property type="match status" value="1"/>
</dbReference>
<dbReference type="GeneID" id="28938737"/>
<evidence type="ECO:0000313" key="15">
    <source>
        <dbReference type="Proteomes" id="UP000053447"/>
    </source>
</evidence>
<gene>
    <name evidence="14" type="ORF">T551_00215</name>
</gene>